<dbReference type="EMBL" id="JARKIE010000015">
    <property type="protein sequence ID" value="KAJ7702187.1"/>
    <property type="molecule type" value="Genomic_DNA"/>
</dbReference>
<evidence type="ECO:0000313" key="3">
    <source>
        <dbReference type="Proteomes" id="UP001221757"/>
    </source>
</evidence>
<sequence>MATSSVKSVSLMSWPRWLPIKGQQTKRRAPPGQPGPAGLKPRASFNNVTLPAPQLAVQVPAGLRSTTSSCIPQASDSSQCIKLLPAHTYYLSNLEAPSHPDAAPPPLQMQIQVRRLFADPLLSLSRGATLSQPSHVAAGVEGNDTRGAEDSAAHIFYSRARSVKDTALRPDLSALVLYVDCGDSQSSVGAHFARGSTITARRYALHSCDTELAPVYTPTPANARVVVTRATFGAMYAPEAPELPALANALARTWAPPER</sequence>
<dbReference type="Proteomes" id="UP001221757">
    <property type="component" value="Unassembled WGS sequence"/>
</dbReference>
<proteinExistence type="predicted"/>
<evidence type="ECO:0000313" key="2">
    <source>
        <dbReference type="EMBL" id="KAJ7702187.1"/>
    </source>
</evidence>
<accession>A0AAD7GPY1</accession>
<organism evidence="2 3">
    <name type="scientific">Mycena rosella</name>
    <name type="common">Pink bonnet</name>
    <name type="synonym">Agaricus rosellus</name>
    <dbReference type="NCBI Taxonomy" id="1033263"/>
    <lineage>
        <taxon>Eukaryota</taxon>
        <taxon>Fungi</taxon>
        <taxon>Dikarya</taxon>
        <taxon>Basidiomycota</taxon>
        <taxon>Agaricomycotina</taxon>
        <taxon>Agaricomycetes</taxon>
        <taxon>Agaricomycetidae</taxon>
        <taxon>Agaricales</taxon>
        <taxon>Marasmiineae</taxon>
        <taxon>Mycenaceae</taxon>
        <taxon>Mycena</taxon>
    </lineage>
</organism>
<dbReference type="AlphaFoldDB" id="A0AAD7GPY1"/>
<feature type="region of interest" description="Disordered" evidence="1">
    <location>
        <begin position="20"/>
        <end position="45"/>
    </location>
</feature>
<reference evidence="2" key="1">
    <citation type="submission" date="2023-03" db="EMBL/GenBank/DDBJ databases">
        <title>Massive genome expansion in bonnet fungi (Mycena s.s.) driven by repeated elements and novel gene families across ecological guilds.</title>
        <authorList>
            <consortium name="Lawrence Berkeley National Laboratory"/>
            <person name="Harder C.B."/>
            <person name="Miyauchi S."/>
            <person name="Viragh M."/>
            <person name="Kuo A."/>
            <person name="Thoen E."/>
            <person name="Andreopoulos B."/>
            <person name="Lu D."/>
            <person name="Skrede I."/>
            <person name="Drula E."/>
            <person name="Henrissat B."/>
            <person name="Morin E."/>
            <person name="Kohler A."/>
            <person name="Barry K."/>
            <person name="LaButti K."/>
            <person name="Morin E."/>
            <person name="Salamov A."/>
            <person name="Lipzen A."/>
            <person name="Mereny Z."/>
            <person name="Hegedus B."/>
            <person name="Baldrian P."/>
            <person name="Stursova M."/>
            <person name="Weitz H."/>
            <person name="Taylor A."/>
            <person name="Grigoriev I.V."/>
            <person name="Nagy L.G."/>
            <person name="Martin F."/>
            <person name="Kauserud H."/>
        </authorList>
    </citation>
    <scope>NUCLEOTIDE SEQUENCE</scope>
    <source>
        <strain evidence="2">CBHHK067</strain>
    </source>
</reference>
<comment type="caution">
    <text evidence="2">The sequence shown here is derived from an EMBL/GenBank/DDBJ whole genome shotgun (WGS) entry which is preliminary data.</text>
</comment>
<protein>
    <submittedName>
        <fullName evidence="2">Uncharacterized protein</fullName>
    </submittedName>
</protein>
<gene>
    <name evidence="2" type="ORF">B0H17DRAFT_1194706</name>
</gene>
<name>A0AAD7GPY1_MYCRO</name>
<keyword evidence="3" id="KW-1185">Reference proteome</keyword>
<evidence type="ECO:0000256" key="1">
    <source>
        <dbReference type="SAM" id="MobiDB-lite"/>
    </source>
</evidence>